<accession>W0RVD8</accession>
<feature type="transmembrane region" description="Helical" evidence="1">
    <location>
        <begin position="56"/>
        <end position="75"/>
    </location>
</feature>
<evidence type="ECO:0000256" key="1">
    <source>
        <dbReference type="SAM" id="Phobius"/>
    </source>
</evidence>
<dbReference type="OrthoDB" id="9980894at2"/>
<protein>
    <recommendedName>
        <fullName evidence="4">VanZ family protein</fullName>
    </recommendedName>
</protein>
<organism evidence="2 3">
    <name type="scientific">Gemmatirosa kalamazoonensis</name>
    <dbReference type="NCBI Taxonomy" id="861299"/>
    <lineage>
        <taxon>Bacteria</taxon>
        <taxon>Pseudomonadati</taxon>
        <taxon>Gemmatimonadota</taxon>
        <taxon>Gemmatimonadia</taxon>
        <taxon>Gemmatimonadales</taxon>
        <taxon>Gemmatimonadaceae</taxon>
        <taxon>Gemmatirosa</taxon>
    </lineage>
</organism>
<dbReference type="InParanoid" id="W0RVD8"/>
<feature type="transmembrane region" description="Helical" evidence="1">
    <location>
        <begin position="124"/>
        <end position="142"/>
    </location>
</feature>
<dbReference type="Proteomes" id="UP000019151">
    <property type="component" value="Plasmid 2"/>
</dbReference>
<evidence type="ECO:0008006" key="4">
    <source>
        <dbReference type="Google" id="ProtNLM"/>
    </source>
</evidence>
<keyword evidence="1" id="KW-0812">Transmembrane</keyword>
<dbReference type="EMBL" id="CP007130">
    <property type="protein sequence ID" value="AHG93548.1"/>
    <property type="molecule type" value="Genomic_DNA"/>
</dbReference>
<dbReference type="KEGG" id="gba:J421_6013"/>
<dbReference type="AlphaFoldDB" id="W0RVD8"/>
<keyword evidence="1" id="KW-0472">Membrane</keyword>
<evidence type="ECO:0000313" key="2">
    <source>
        <dbReference type="EMBL" id="AHG93548.1"/>
    </source>
</evidence>
<evidence type="ECO:0000313" key="3">
    <source>
        <dbReference type="Proteomes" id="UP000019151"/>
    </source>
</evidence>
<keyword evidence="1" id="KW-1133">Transmembrane helix</keyword>
<gene>
    <name evidence="2" type="ORF">J421_6013</name>
</gene>
<dbReference type="HOGENOM" id="CLU_1737930_0_0_0"/>
<reference evidence="2 3" key="1">
    <citation type="journal article" date="2014" name="Genome Announc.">
        <title>Genome Sequence and Methylome of Soil Bacterium Gemmatirosa kalamazoonensis KBS708T, a Member of the Rarely Cultivated Gemmatimonadetes Phylum.</title>
        <authorList>
            <person name="Debruyn J.M."/>
            <person name="Radosevich M."/>
            <person name="Wommack K.E."/>
            <person name="Polson S.W."/>
            <person name="Hauser L.J."/>
            <person name="Fawaz M.N."/>
            <person name="Korlach J."/>
            <person name="Tsai Y.C."/>
        </authorList>
    </citation>
    <scope>NUCLEOTIDE SEQUENCE [LARGE SCALE GENOMIC DNA]</scope>
    <source>
        <strain evidence="2 3">KBS708</strain>
        <plasmid evidence="3">Plasmid 2</plasmid>
    </source>
</reference>
<dbReference type="RefSeq" id="WP_025414848.1">
    <property type="nucleotide sequence ID" value="NZ_CP007130.1"/>
</dbReference>
<proteinExistence type="predicted"/>
<keyword evidence="3" id="KW-1185">Reference proteome</keyword>
<dbReference type="PATRIC" id="fig|861299.3.peg.6067"/>
<name>W0RVD8_9BACT</name>
<feature type="transmembrane region" description="Helical" evidence="1">
    <location>
        <begin position="87"/>
        <end position="104"/>
    </location>
</feature>
<geneLocation type="plasmid" evidence="2 3">
    <name>2</name>
</geneLocation>
<keyword evidence="2" id="KW-0614">Plasmid</keyword>
<sequence>MTALFTAVRVVLAVLALRGVRAAYVAFMALGLLYFPARVGFRLHPRACETALDARLAALSLGNHPHIVLFALCYVLSLPQFRGPRRWLCAGAATLVMGALVELAEGVTGQGHCRLRDLVPDATGAALGALVMLAWGGARDAVRVRVAARG</sequence>